<keyword evidence="4" id="KW-1185">Reference proteome</keyword>
<dbReference type="NCBIfam" id="NF007640">
    <property type="entry name" value="PRK10307.1"/>
    <property type="match status" value="1"/>
</dbReference>
<dbReference type="Pfam" id="PF13579">
    <property type="entry name" value="Glyco_trans_4_4"/>
    <property type="match status" value="1"/>
</dbReference>
<protein>
    <submittedName>
        <fullName evidence="3">Alpha-D-kanosaminyltransferase</fullName>
        <ecNumber evidence="3">2.4.1.301</ecNumber>
    </submittedName>
</protein>
<gene>
    <name evidence="3" type="primary">kanE_2</name>
    <name evidence="3" type="ORF">XINFAN_04175</name>
</gene>
<sequence>MKLLILGINFTPEMISTGLYTTDLAEMMARAGDEVSVVTAQPYYPAWKIFPGHSRFLWKSGRLGSGVRYVRCPHYVPAKPSGARRIIHHATFAMTALPVLAWKTLIGRPDMVLVVAPALLPAPLAWALARLSGAKLWLHVQDFEVEAAFATGLLKRDGFAGRIAERFDRWIHRRFDRVSTISGPMLRKLSEKGLPPARIFELRNWARLDAVAPLTGPSPYRAEFGITEEHVLLYSGNIANKQGLEILADAARLLAHRKDLRFVICGQGPFLDELKTLSAGLENISFFPLQPLERLGDLMGLASLHLLPQIAGVSDSVLPSKLTNMLASGRPVLATAEPGTALAEAVAGCGRVTPPGDAAALAGAITALLDAPDQRETLGRAARDRALEQWDSTRILGRFRHAAHELTGKTLPAAAVTDSVTDPMTSRSGQI</sequence>
<feature type="domain" description="Glycosyl transferase family 1" evidence="1">
    <location>
        <begin position="222"/>
        <end position="384"/>
    </location>
</feature>
<dbReference type="CDD" id="cd03794">
    <property type="entry name" value="GT4_WbuB-like"/>
    <property type="match status" value="1"/>
</dbReference>
<dbReference type="OrthoDB" id="9787293at2"/>
<proteinExistence type="predicted"/>
<dbReference type="Proteomes" id="UP000277498">
    <property type="component" value="Unassembled WGS sequence"/>
</dbReference>
<dbReference type="PANTHER" id="PTHR12526">
    <property type="entry name" value="GLYCOSYLTRANSFERASE"/>
    <property type="match status" value="1"/>
</dbReference>
<evidence type="ECO:0000313" key="3">
    <source>
        <dbReference type="EMBL" id="VDC33974.1"/>
    </source>
</evidence>
<evidence type="ECO:0000259" key="1">
    <source>
        <dbReference type="Pfam" id="PF00534"/>
    </source>
</evidence>
<reference evidence="3 4" key="1">
    <citation type="submission" date="2018-11" db="EMBL/GenBank/DDBJ databases">
        <authorList>
            <person name="Criscuolo A."/>
        </authorList>
    </citation>
    <scope>NUCLEOTIDE SEQUENCE [LARGE SCALE GENOMIC DNA]</scope>
    <source>
        <strain evidence="3">ACIP111625</strain>
    </source>
</reference>
<dbReference type="InterPro" id="IPR001296">
    <property type="entry name" value="Glyco_trans_1"/>
</dbReference>
<dbReference type="AlphaFoldDB" id="A0A3P5XUK8"/>
<dbReference type="InterPro" id="IPR028098">
    <property type="entry name" value="Glyco_trans_4-like_N"/>
</dbReference>
<dbReference type="EMBL" id="UXAW01000138">
    <property type="protein sequence ID" value="VDC33974.1"/>
    <property type="molecule type" value="Genomic_DNA"/>
</dbReference>
<name>A0A3P5XUK8_9RHOB</name>
<dbReference type="RefSeq" id="WP_124088832.1">
    <property type="nucleotide sequence ID" value="NZ_UXAW01000138.1"/>
</dbReference>
<dbReference type="SUPFAM" id="SSF53756">
    <property type="entry name" value="UDP-Glycosyltransferase/glycogen phosphorylase"/>
    <property type="match status" value="1"/>
</dbReference>
<evidence type="ECO:0000313" key="4">
    <source>
        <dbReference type="Proteomes" id="UP000277498"/>
    </source>
</evidence>
<dbReference type="GO" id="GO:0016757">
    <property type="term" value="F:glycosyltransferase activity"/>
    <property type="evidence" value="ECO:0007669"/>
    <property type="project" value="UniProtKB-KW"/>
</dbReference>
<dbReference type="EC" id="2.4.1.301" evidence="3"/>
<dbReference type="Gene3D" id="3.40.50.2000">
    <property type="entry name" value="Glycogen Phosphorylase B"/>
    <property type="match status" value="2"/>
</dbReference>
<keyword evidence="3" id="KW-0808">Transferase</keyword>
<accession>A0A3P5XUK8</accession>
<evidence type="ECO:0000259" key="2">
    <source>
        <dbReference type="Pfam" id="PF13579"/>
    </source>
</evidence>
<feature type="domain" description="Glycosyltransferase subfamily 4-like N-terminal" evidence="2">
    <location>
        <begin position="19"/>
        <end position="205"/>
    </location>
</feature>
<keyword evidence="3" id="KW-0328">Glycosyltransferase</keyword>
<organism evidence="3 4">
    <name type="scientific">Pseudogemmobacter humi</name>
    <dbReference type="NCBI Taxonomy" id="2483812"/>
    <lineage>
        <taxon>Bacteria</taxon>
        <taxon>Pseudomonadati</taxon>
        <taxon>Pseudomonadota</taxon>
        <taxon>Alphaproteobacteria</taxon>
        <taxon>Rhodobacterales</taxon>
        <taxon>Paracoccaceae</taxon>
        <taxon>Pseudogemmobacter</taxon>
    </lineage>
</organism>
<dbReference type="Pfam" id="PF00534">
    <property type="entry name" value="Glycos_transf_1"/>
    <property type="match status" value="1"/>
</dbReference>